<evidence type="ECO:0000313" key="2">
    <source>
        <dbReference type="Proteomes" id="UP000603141"/>
    </source>
</evidence>
<proteinExistence type="predicted"/>
<dbReference type="AlphaFoldDB" id="A0A934S7L2"/>
<protein>
    <submittedName>
        <fullName evidence="1">Uncharacterized protein</fullName>
    </submittedName>
</protein>
<reference evidence="1" key="1">
    <citation type="submission" date="2021-01" db="EMBL/GenBank/DDBJ databases">
        <title>Modified the classification status of verrucomicrobia.</title>
        <authorList>
            <person name="Feng X."/>
        </authorList>
    </citation>
    <scope>NUCLEOTIDE SEQUENCE</scope>
    <source>
        <strain evidence="1">KCTC 22041</strain>
    </source>
</reference>
<sequence length="103" mass="11776">MKQLSPEERMSCKKSIETISSIDALIANPEFQIFMGKIKELSDKMADSILHEDEISDQEREAKRQRRLGILEVLRKPQEDRDNHVRLLAQFGVKPGDGVEIGI</sequence>
<keyword evidence="2" id="KW-1185">Reference proteome</keyword>
<dbReference type="Proteomes" id="UP000603141">
    <property type="component" value="Unassembled WGS sequence"/>
</dbReference>
<accession>A0A934S7L2</accession>
<organism evidence="1 2">
    <name type="scientific">Luteolibacter pohnpeiensis</name>
    <dbReference type="NCBI Taxonomy" id="454153"/>
    <lineage>
        <taxon>Bacteria</taxon>
        <taxon>Pseudomonadati</taxon>
        <taxon>Verrucomicrobiota</taxon>
        <taxon>Verrucomicrobiia</taxon>
        <taxon>Verrucomicrobiales</taxon>
        <taxon>Verrucomicrobiaceae</taxon>
        <taxon>Luteolibacter</taxon>
    </lineage>
</organism>
<comment type="caution">
    <text evidence="1">The sequence shown here is derived from an EMBL/GenBank/DDBJ whole genome shotgun (WGS) entry which is preliminary data.</text>
</comment>
<gene>
    <name evidence="1" type="ORF">JIN85_14695</name>
</gene>
<dbReference type="RefSeq" id="WP_200272045.1">
    <property type="nucleotide sequence ID" value="NZ_JAENIJ010000025.1"/>
</dbReference>
<evidence type="ECO:0000313" key="1">
    <source>
        <dbReference type="EMBL" id="MBK1883667.1"/>
    </source>
</evidence>
<name>A0A934S7L2_9BACT</name>
<dbReference type="EMBL" id="JAENIJ010000025">
    <property type="protein sequence ID" value="MBK1883667.1"/>
    <property type="molecule type" value="Genomic_DNA"/>
</dbReference>